<reference evidence="3" key="1">
    <citation type="submission" date="2016-04" db="EMBL/GenBank/DDBJ databases">
        <authorList>
            <person name="Nguyen H.D."/>
            <person name="Samba Siva P."/>
            <person name="Cullis J."/>
            <person name="Levesque C.A."/>
            <person name="Hambleton S."/>
        </authorList>
    </citation>
    <scope>NUCLEOTIDE SEQUENCE</scope>
    <source>
        <strain evidence="3">DAOMC 236422</strain>
    </source>
</reference>
<dbReference type="PROSITE" id="PS51375">
    <property type="entry name" value="PPR"/>
    <property type="match status" value="2"/>
</dbReference>
<feature type="repeat" description="PPR" evidence="1">
    <location>
        <begin position="484"/>
        <end position="514"/>
    </location>
</feature>
<dbReference type="InterPro" id="IPR002885">
    <property type="entry name" value="PPR_rpt"/>
</dbReference>
<feature type="region of interest" description="Disordered" evidence="2">
    <location>
        <begin position="981"/>
        <end position="1012"/>
    </location>
</feature>
<evidence type="ECO:0000256" key="1">
    <source>
        <dbReference type="PROSITE-ProRule" id="PRU00708"/>
    </source>
</evidence>
<evidence type="ECO:0000313" key="3">
    <source>
        <dbReference type="EMBL" id="KAE8268657.1"/>
    </source>
</evidence>
<proteinExistence type="predicted"/>
<feature type="region of interest" description="Disordered" evidence="2">
    <location>
        <begin position="896"/>
        <end position="928"/>
    </location>
</feature>
<dbReference type="PANTHER" id="PTHR47939:SF1">
    <property type="entry name" value="OS04G0684500 PROTEIN"/>
    <property type="match status" value="1"/>
</dbReference>
<dbReference type="PANTHER" id="PTHR47939">
    <property type="entry name" value="MEMBRANE-ASSOCIATED SALT-INDUCIBLE PROTEIN-LIKE"/>
    <property type="match status" value="1"/>
</dbReference>
<keyword evidence="4" id="KW-1185">Reference proteome</keyword>
<evidence type="ECO:0000256" key="2">
    <source>
        <dbReference type="SAM" id="MobiDB-lite"/>
    </source>
</evidence>
<protein>
    <submittedName>
        <fullName evidence="3">Uncharacterized protein</fullName>
    </submittedName>
</protein>
<feature type="compositionally biased region" description="Basic and acidic residues" evidence="2">
    <location>
        <begin position="902"/>
        <end position="920"/>
    </location>
</feature>
<sequence>MLNASKVRHAAAATASAVQSAAASGASLPIPSLAPKPPRRSALRAAAVKSARRSRVAQQGFEVEGPKLTFLEQERLLRSEIAELERRLESTTQAESSKKATEQLPPLDDLTLEQLYHALTLPEPLTPAEERLLLLDQRRSVKRALGIEAPSSAEAPALLDQERIQLRLRALESRITGIALANDTELAQRLTNERFALADRVEQLMSEGQAGEVGHEVVIEEATAPVTISENPDRHAFHKLMSEYASKGDVARCQDVLRNMELAGCEANPQTYHWLVKAHLRASNTLIAMQTVTALENTSTPAHMSTYTLLIDHLINHPSASRAVQSAAWSIFYHMRLAVHPIPDTPLYSLMLHACAQGVPQPSDVIPIAKNTLPVVRAVRKIRKPGQPDAMRALDLFREMTTAYNVSPNAEIYNNLILSCCRSGDREHYHEAFRLLRQMLQRSEEASRVDETLAGVLWNPDSLKGEDPGPSQAGKASTLRFTPDRYTFHAFLQGCARHGDLARARWVLAEMIRAASYFQRIRARMVQEGLMDLPADDPRMRHLTELDECRPSSETLSHVFYAYASYQAPAHRQQVKVVGSVAKGKKGKSKKGEAEEDASVAADTSLASETNLSVNTGTSASQPENAVQSTLEGQSVPTDLNTIEDEAASTFTLDVPQTSAEVLRELRALMARIISDREIAAASAAGTDSIESEGPVSVLGTVQPSSFMLNAYLSAVMAHSNPADRFFIFEQAMASPLPENQLVIDEAGVPDEGTPSNLEYGSKSPERGLFARLGVKPNSRTLQLGLELCANVNTKLVGSSKDERPGVIGSFGAVPLTWTEVKAKADQWWEEWTALDVAEDAEGVARLDGSVRKPKAAISDAKRRERAWAARIRHLSKFYFLDDAVAVLQEFTQLYPPRRPGRPLEPESKEKKSKEAKESPSDSDDLLPFEVPRKKEVVRVSRSINAAKSASGRLSLPISLLNGIGPLSVPPEAYAVLLSTGRSKHTEPDNDEQEHDVVEASGKGSTSDDVEVRDKVRPGLTFTDLELLHHRLVDLGGKQSRKGIDLVNWAGKAYEAQKKESW</sequence>
<reference evidence="3" key="2">
    <citation type="journal article" date="2019" name="IMA Fungus">
        <title>Genome sequencing and comparison of five Tilletia species to identify candidate genes for the detection of regulated species infecting wheat.</title>
        <authorList>
            <person name="Nguyen H.D.T."/>
            <person name="Sultana T."/>
            <person name="Kesanakurti P."/>
            <person name="Hambleton S."/>
        </authorList>
    </citation>
    <scope>NUCLEOTIDE SEQUENCE</scope>
    <source>
        <strain evidence="3">DAOMC 236422</strain>
    </source>
</reference>
<dbReference type="EMBL" id="LWDG02000137">
    <property type="protein sequence ID" value="KAE8268657.1"/>
    <property type="molecule type" value="Genomic_DNA"/>
</dbReference>
<name>A0A8X7N7I6_9BASI</name>
<feature type="compositionally biased region" description="Polar residues" evidence="2">
    <location>
        <begin position="605"/>
        <end position="634"/>
    </location>
</feature>
<evidence type="ECO:0000313" key="4">
    <source>
        <dbReference type="Proteomes" id="UP000078113"/>
    </source>
</evidence>
<feature type="region of interest" description="Disordered" evidence="2">
    <location>
        <begin position="581"/>
        <end position="634"/>
    </location>
</feature>
<dbReference type="Gene3D" id="1.25.40.10">
    <property type="entry name" value="Tetratricopeptide repeat domain"/>
    <property type="match status" value="2"/>
</dbReference>
<accession>A0A8X7N7I6</accession>
<dbReference type="Proteomes" id="UP000078113">
    <property type="component" value="Unassembled WGS sequence"/>
</dbReference>
<dbReference type="InterPro" id="IPR050667">
    <property type="entry name" value="PPR-containing_protein"/>
</dbReference>
<organism evidence="3 4">
    <name type="scientific">Tilletia walkeri</name>
    <dbReference type="NCBI Taxonomy" id="117179"/>
    <lineage>
        <taxon>Eukaryota</taxon>
        <taxon>Fungi</taxon>
        <taxon>Dikarya</taxon>
        <taxon>Basidiomycota</taxon>
        <taxon>Ustilaginomycotina</taxon>
        <taxon>Exobasidiomycetes</taxon>
        <taxon>Tilletiales</taxon>
        <taxon>Tilletiaceae</taxon>
        <taxon>Tilletia</taxon>
    </lineage>
</organism>
<dbReference type="AlphaFoldDB" id="A0A8X7N7I6"/>
<dbReference type="Pfam" id="PF01535">
    <property type="entry name" value="PPR"/>
    <property type="match status" value="1"/>
</dbReference>
<gene>
    <name evidence="3" type="ORF">A4X09_0g3681</name>
</gene>
<comment type="caution">
    <text evidence="3">The sequence shown here is derived from an EMBL/GenBank/DDBJ whole genome shotgun (WGS) entry which is preliminary data.</text>
</comment>
<dbReference type="InterPro" id="IPR011990">
    <property type="entry name" value="TPR-like_helical_dom_sf"/>
</dbReference>
<feature type="repeat" description="PPR" evidence="1">
    <location>
        <begin position="409"/>
        <end position="446"/>
    </location>
</feature>